<dbReference type="RefSeq" id="XP_007830341.1">
    <property type="nucleotide sequence ID" value="XM_007832150.1"/>
</dbReference>
<evidence type="ECO:0000313" key="5">
    <source>
        <dbReference type="Proteomes" id="UP000030651"/>
    </source>
</evidence>
<name>W3XHR5_PESFW</name>
<proteinExistence type="inferred from homology"/>
<organism evidence="4 5">
    <name type="scientific">Pestalotiopsis fici (strain W106-1 / CGMCC3.15140)</name>
    <dbReference type="NCBI Taxonomy" id="1229662"/>
    <lineage>
        <taxon>Eukaryota</taxon>
        <taxon>Fungi</taxon>
        <taxon>Dikarya</taxon>
        <taxon>Ascomycota</taxon>
        <taxon>Pezizomycotina</taxon>
        <taxon>Sordariomycetes</taxon>
        <taxon>Xylariomycetidae</taxon>
        <taxon>Amphisphaeriales</taxon>
        <taxon>Sporocadaceae</taxon>
        <taxon>Pestalotiopsis</taxon>
    </lineage>
</organism>
<dbReference type="InterPro" id="IPR057326">
    <property type="entry name" value="KR_dom"/>
</dbReference>
<keyword evidence="2" id="KW-0560">Oxidoreductase</keyword>
<dbReference type="AlphaFoldDB" id="W3XHR5"/>
<dbReference type="CDD" id="cd05233">
    <property type="entry name" value="SDR_c"/>
    <property type="match status" value="1"/>
</dbReference>
<dbReference type="SUPFAM" id="SSF51735">
    <property type="entry name" value="NAD(P)-binding Rossmann-fold domains"/>
    <property type="match status" value="1"/>
</dbReference>
<dbReference type="GeneID" id="19268582"/>
<protein>
    <recommendedName>
        <fullName evidence="3">Ketoreductase domain-containing protein</fullName>
    </recommendedName>
</protein>
<dbReference type="OMA" id="MAVYRLW"/>
<dbReference type="PANTHER" id="PTHR42901:SF1">
    <property type="entry name" value="ALCOHOL DEHYDROGENASE"/>
    <property type="match status" value="1"/>
</dbReference>
<dbReference type="SMART" id="SM00822">
    <property type="entry name" value="PKS_KR"/>
    <property type="match status" value="1"/>
</dbReference>
<evidence type="ECO:0000256" key="1">
    <source>
        <dbReference type="ARBA" id="ARBA00006484"/>
    </source>
</evidence>
<dbReference type="InParanoid" id="W3XHR5"/>
<dbReference type="Pfam" id="PF00106">
    <property type="entry name" value="adh_short"/>
    <property type="match status" value="1"/>
</dbReference>
<sequence>MAITFPSPTKTFHSDVYSTIHPTRPELSAKGKNVLITGGGTGIGAETARSFAQAGAARIALVGRREQPLLDTKASILEKHPDIEVITAPTDVTKQSEVDAAFAKFLGEDGKLDILVSNAAVSGPRENVSEADPNYFLEGIQQNLGGALWVSRAFTRYASPNATVVNVSSSAAHMNFGGLFASYSVAKWSVYRLWDLVGHQSPNLRVFHIQPGIVDTAMNREAGGIAASGHEDKASLPAGFMVWLASPEAEFLKGKFLWTNWDVDELKAKAEEIQNGSFLNLDLVGWPFNDTGSKYVGEDWKW</sequence>
<dbReference type="Proteomes" id="UP000030651">
    <property type="component" value="Unassembled WGS sequence"/>
</dbReference>
<reference evidence="5" key="1">
    <citation type="journal article" date="2015" name="BMC Genomics">
        <title>Genomic and transcriptomic analysis of the endophytic fungus Pestalotiopsis fici reveals its lifestyle and high potential for synthesis of natural products.</title>
        <authorList>
            <person name="Wang X."/>
            <person name="Zhang X."/>
            <person name="Liu L."/>
            <person name="Xiang M."/>
            <person name="Wang W."/>
            <person name="Sun X."/>
            <person name="Che Y."/>
            <person name="Guo L."/>
            <person name="Liu G."/>
            <person name="Guo L."/>
            <person name="Wang C."/>
            <person name="Yin W.B."/>
            <person name="Stadler M."/>
            <person name="Zhang X."/>
            <person name="Liu X."/>
        </authorList>
    </citation>
    <scope>NUCLEOTIDE SEQUENCE [LARGE SCALE GENOMIC DNA]</scope>
    <source>
        <strain evidence="5">W106-1 / CGMCC3.15140</strain>
    </source>
</reference>
<dbReference type="PANTHER" id="PTHR42901">
    <property type="entry name" value="ALCOHOL DEHYDROGENASE"/>
    <property type="match status" value="1"/>
</dbReference>
<keyword evidence="5" id="KW-1185">Reference proteome</keyword>
<feature type="domain" description="Ketoreductase" evidence="3">
    <location>
        <begin position="32"/>
        <end position="200"/>
    </location>
</feature>
<dbReference type="HOGENOM" id="CLU_010194_8_2_1"/>
<evidence type="ECO:0000313" key="4">
    <source>
        <dbReference type="EMBL" id="ETS85544.1"/>
    </source>
</evidence>
<dbReference type="PRINTS" id="PR00081">
    <property type="entry name" value="GDHRDH"/>
</dbReference>
<dbReference type="Gene3D" id="3.40.50.720">
    <property type="entry name" value="NAD(P)-binding Rossmann-like Domain"/>
    <property type="match status" value="1"/>
</dbReference>
<dbReference type="eggNOG" id="KOG0725">
    <property type="taxonomic scope" value="Eukaryota"/>
</dbReference>
<dbReference type="OrthoDB" id="1933717at2759"/>
<dbReference type="InterPro" id="IPR002347">
    <property type="entry name" value="SDR_fam"/>
</dbReference>
<gene>
    <name evidence="4" type="ORF">PFICI_03569</name>
</gene>
<dbReference type="GO" id="GO:0016491">
    <property type="term" value="F:oxidoreductase activity"/>
    <property type="evidence" value="ECO:0007669"/>
    <property type="project" value="UniProtKB-KW"/>
</dbReference>
<dbReference type="EMBL" id="KI912110">
    <property type="protein sequence ID" value="ETS85544.1"/>
    <property type="molecule type" value="Genomic_DNA"/>
</dbReference>
<dbReference type="KEGG" id="pfy:PFICI_03569"/>
<evidence type="ECO:0000259" key="3">
    <source>
        <dbReference type="SMART" id="SM00822"/>
    </source>
</evidence>
<dbReference type="InterPro" id="IPR036291">
    <property type="entry name" value="NAD(P)-bd_dom_sf"/>
</dbReference>
<evidence type="ECO:0000256" key="2">
    <source>
        <dbReference type="ARBA" id="ARBA00023002"/>
    </source>
</evidence>
<comment type="similarity">
    <text evidence="1">Belongs to the short-chain dehydrogenases/reductases (SDR) family.</text>
</comment>
<accession>W3XHR5</accession>